<feature type="region of interest" description="Disordered" evidence="1">
    <location>
        <begin position="1"/>
        <end position="39"/>
    </location>
</feature>
<dbReference type="GeneID" id="105304842"/>
<protein>
    <submittedName>
        <fullName evidence="3">Spermatogenesis-associated protein 33</fullName>
    </submittedName>
</protein>
<sequence>MDRHPQESERPPDTKPAEGFSWRRGAAQQRRPSFEVEEKPDIKVKSSKKVVIPQITITTASNETLIGDTIGSEEQTTIREVAEWGAYSRHRNPSTVDAYNLQTKE</sequence>
<dbReference type="Proteomes" id="UP000515202">
    <property type="component" value="Unplaced"/>
</dbReference>
<dbReference type="PANTHER" id="PTHR38649:SF1">
    <property type="entry name" value="SPERMATOGENESIS-ASSOCIATED PROTEIN 33"/>
    <property type="match status" value="1"/>
</dbReference>
<dbReference type="Pfam" id="PF15382">
    <property type="entry name" value="DUF4609"/>
    <property type="match status" value="1"/>
</dbReference>
<dbReference type="RefSeq" id="XP_011377442.1">
    <property type="nucleotide sequence ID" value="XM_011379140.2"/>
</dbReference>
<evidence type="ECO:0000313" key="3">
    <source>
        <dbReference type="RefSeq" id="XP_011377442.1"/>
    </source>
</evidence>
<organism evidence="2 3">
    <name type="scientific">Pteropus vampyrus</name>
    <name type="common">Large flying fox</name>
    <dbReference type="NCBI Taxonomy" id="132908"/>
    <lineage>
        <taxon>Eukaryota</taxon>
        <taxon>Metazoa</taxon>
        <taxon>Chordata</taxon>
        <taxon>Craniata</taxon>
        <taxon>Vertebrata</taxon>
        <taxon>Euteleostomi</taxon>
        <taxon>Mammalia</taxon>
        <taxon>Eutheria</taxon>
        <taxon>Laurasiatheria</taxon>
        <taxon>Chiroptera</taxon>
        <taxon>Yinpterochiroptera</taxon>
        <taxon>Pteropodoidea</taxon>
        <taxon>Pteropodidae</taxon>
        <taxon>Pteropodinae</taxon>
        <taxon>Pteropus</taxon>
    </lineage>
</organism>
<gene>
    <name evidence="3" type="primary">SPATA33</name>
</gene>
<dbReference type="GO" id="GO:0005737">
    <property type="term" value="C:cytoplasm"/>
    <property type="evidence" value="ECO:0007669"/>
    <property type="project" value="TreeGrafter"/>
</dbReference>
<feature type="compositionally biased region" description="Basic and acidic residues" evidence="1">
    <location>
        <begin position="1"/>
        <end position="16"/>
    </location>
</feature>
<evidence type="ECO:0000313" key="2">
    <source>
        <dbReference type="Proteomes" id="UP000515202"/>
    </source>
</evidence>
<accession>A0A6P3R9A0</accession>
<dbReference type="AlphaFoldDB" id="A0A6P3R9A0"/>
<reference evidence="3" key="1">
    <citation type="submission" date="2025-08" db="UniProtKB">
        <authorList>
            <consortium name="RefSeq"/>
        </authorList>
    </citation>
    <scope>IDENTIFICATION</scope>
    <source>
        <tissue evidence="3">Kidney</tissue>
    </source>
</reference>
<keyword evidence="2" id="KW-1185">Reference proteome</keyword>
<dbReference type="KEGG" id="pvp:105304842"/>
<proteinExistence type="predicted"/>
<evidence type="ECO:0000256" key="1">
    <source>
        <dbReference type="SAM" id="MobiDB-lite"/>
    </source>
</evidence>
<dbReference type="CTD" id="124045"/>
<dbReference type="GO" id="GO:0005634">
    <property type="term" value="C:nucleus"/>
    <property type="evidence" value="ECO:0007669"/>
    <property type="project" value="TreeGrafter"/>
</dbReference>
<dbReference type="OrthoDB" id="9838277at2759"/>
<dbReference type="PANTHER" id="PTHR38649">
    <property type="entry name" value="SPERMATOGENESIS-ASSOCIATED PROTEIN 33"/>
    <property type="match status" value="1"/>
</dbReference>
<name>A0A6P3R9A0_PTEVA</name>
<dbReference type="InterPro" id="IPR027930">
    <property type="entry name" value="DUF4609"/>
</dbReference>